<dbReference type="InterPro" id="IPR002121">
    <property type="entry name" value="HRDC_dom"/>
</dbReference>
<reference evidence="2 3" key="1">
    <citation type="submission" date="2021-01" db="EMBL/GenBank/DDBJ databases">
        <title>Paenibacillus sp.nov. isolated from the rhizosphere soil of tomato plant.</title>
        <authorList>
            <person name="Thin K.K."/>
            <person name="Zhang X."/>
            <person name="He S."/>
        </authorList>
    </citation>
    <scope>NUCLEOTIDE SEQUENCE [LARGE SCALE GENOMIC DNA]</scope>
    <source>
        <strain evidence="2 3">DXFW5</strain>
    </source>
</reference>
<comment type="caution">
    <text evidence="2">The sequence shown here is derived from an EMBL/GenBank/DDBJ whole genome shotgun (WGS) entry which is preliminary data.</text>
</comment>
<evidence type="ECO:0000313" key="3">
    <source>
        <dbReference type="Proteomes" id="UP001516620"/>
    </source>
</evidence>
<sequence>MRIVFLNSLEKKDSGAMIQGAQVWIGEEEGVWRMGWNELLADGQSEDLWYEGSSWSEMLHVYRHRLAAKLGEGFRPVMEGIWDEKEGVTGRGMAAQKLFCYSELNGNEPVYNELTAWRRKKASAERKAPYLIASNRLLRMISVFLPQTADELLQLPGVGENKAGEYGAELLEITKAVERKRTFPLDWVEQEIDGEVFRTWLYKQKEVKYRAEMEKFSIRRAALQALAEGLKVEDICMRTGIERRDAVELLENLEKEGYNTDDLVSAELEEMSEAEQQAVWHAYEELGDALLKPVLHKVYGTEVAEGSSLDTLYERLRLIRIRYRRQRESARHAG</sequence>
<name>A0ABS2H8B8_9BACL</name>
<dbReference type="InterPro" id="IPR010997">
    <property type="entry name" value="HRDC-like_sf"/>
</dbReference>
<dbReference type="PROSITE" id="PS50967">
    <property type="entry name" value="HRDC"/>
    <property type="match status" value="1"/>
</dbReference>
<dbReference type="SUPFAM" id="SSF47819">
    <property type="entry name" value="HRDC-like"/>
    <property type="match status" value="1"/>
</dbReference>
<dbReference type="InterPro" id="IPR044876">
    <property type="entry name" value="HRDC_dom_sf"/>
</dbReference>
<dbReference type="Proteomes" id="UP001516620">
    <property type="component" value="Unassembled WGS sequence"/>
</dbReference>
<organism evidence="2 3">
    <name type="scientific">Paenibacillus rhizolycopersici</name>
    <dbReference type="NCBI Taxonomy" id="2780073"/>
    <lineage>
        <taxon>Bacteria</taxon>
        <taxon>Bacillati</taxon>
        <taxon>Bacillota</taxon>
        <taxon>Bacilli</taxon>
        <taxon>Bacillales</taxon>
        <taxon>Paenibacillaceae</taxon>
        <taxon>Paenibacillus</taxon>
    </lineage>
</organism>
<dbReference type="SMART" id="SM00341">
    <property type="entry name" value="HRDC"/>
    <property type="match status" value="1"/>
</dbReference>
<proteinExistence type="predicted"/>
<dbReference type="Gene3D" id="1.10.150.80">
    <property type="entry name" value="HRDC domain"/>
    <property type="match status" value="1"/>
</dbReference>
<gene>
    <name evidence="2" type="ORF">IM700_018530</name>
</gene>
<dbReference type="RefSeq" id="WP_193418343.1">
    <property type="nucleotide sequence ID" value="NZ_JADCNN020000021.1"/>
</dbReference>
<evidence type="ECO:0000259" key="1">
    <source>
        <dbReference type="PROSITE" id="PS50967"/>
    </source>
</evidence>
<protein>
    <submittedName>
        <fullName evidence="2">HRDC domain-containing protein</fullName>
    </submittedName>
</protein>
<dbReference type="Pfam" id="PF00570">
    <property type="entry name" value="HRDC"/>
    <property type="match status" value="1"/>
</dbReference>
<evidence type="ECO:0000313" key="2">
    <source>
        <dbReference type="EMBL" id="MBM6997662.1"/>
    </source>
</evidence>
<accession>A0ABS2H8B8</accession>
<keyword evidence="3" id="KW-1185">Reference proteome</keyword>
<feature type="domain" description="HRDC" evidence="1">
    <location>
        <begin position="104"/>
        <end position="184"/>
    </location>
</feature>
<dbReference type="EMBL" id="JADCNN020000021">
    <property type="protein sequence ID" value="MBM6997662.1"/>
    <property type="molecule type" value="Genomic_DNA"/>
</dbReference>